<evidence type="ECO:0000256" key="1">
    <source>
        <dbReference type="SAM" id="Phobius"/>
    </source>
</evidence>
<feature type="transmembrane region" description="Helical" evidence="1">
    <location>
        <begin position="28"/>
        <end position="45"/>
    </location>
</feature>
<dbReference type="AlphaFoldDB" id="A0A0A8ZHA9"/>
<keyword evidence="1" id="KW-0472">Membrane</keyword>
<protein>
    <submittedName>
        <fullName evidence="2">Uncharacterized protein</fullName>
    </submittedName>
</protein>
<sequence length="51" mass="6020">MNWACLHCTMPRKRLSSTTKSALYMKDILLQDLVLYCFLVLSYFCPKRTCL</sequence>
<reference evidence="2" key="2">
    <citation type="journal article" date="2015" name="Data Brief">
        <title>Shoot transcriptome of the giant reed, Arundo donax.</title>
        <authorList>
            <person name="Barrero R.A."/>
            <person name="Guerrero F.D."/>
            <person name="Moolhuijzen P."/>
            <person name="Goolsby J.A."/>
            <person name="Tidwell J."/>
            <person name="Bellgard S.E."/>
            <person name="Bellgard M.I."/>
        </authorList>
    </citation>
    <scope>NUCLEOTIDE SEQUENCE</scope>
    <source>
        <tissue evidence="2">Shoot tissue taken approximately 20 cm above the soil surface</tissue>
    </source>
</reference>
<keyword evidence="1" id="KW-0812">Transmembrane</keyword>
<organism evidence="2">
    <name type="scientific">Arundo donax</name>
    <name type="common">Giant reed</name>
    <name type="synonym">Donax arundinaceus</name>
    <dbReference type="NCBI Taxonomy" id="35708"/>
    <lineage>
        <taxon>Eukaryota</taxon>
        <taxon>Viridiplantae</taxon>
        <taxon>Streptophyta</taxon>
        <taxon>Embryophyta</taxon>
        <taxon>Tracheophyta</taxon>
        <taxon>Spermatophyta</taxon>
        <taxon>Magnoliopsida</taxon>
        <taxon>Liliopsida</taxon>
        <taxon>Poales</taxon>
        <taxon>Poaceae</taxon>
        <taxon>PACMAD clade</taxon>
        <taxon>Arundinoideae</taxon>
        <taxon>Arundineae</taxon>
        <taxon>Arundo</taxon>
    </lineage>
</organism>
<reference evidence="2" key="1">
    <citation type="submission" date="2014-09" db="EMBL/GenBank/DDBJ databases">
        <authorList>
            <person name="Magalhaes I.L.F."/>
            <person name="Oliveira U."/>
            <person name="Santos F.R."/>
            <person name="Vidigal T.H.D.A."/>
            <person name="Brescovit A.D."/>
            <person name="Santos A.J."/>
        </authorList>
    </citation>
    <scope>NUCLEOTIDE SEQUENCE</scope>
    <source>
        <tissue evidence="2">Shoot tissue taken approximately 20 cm above the soil surface</tissue>
    </source>
</reference>
<name>A0A0A8ZHA9_ARUDO</name>
<evidence type="ECO:0000313" key="2">
    <source>
        <dbReference type="EMBL" id="JAD38794.1"/>
    </source>
</evidence>
<proteinExistence type="predicted"/>
<accession>A0A0A8ZHA9</accession>
<dbReference type="EMBL" id="GBRH01259101">
    <property type="protein sequence ID" value="JAD38794.1"/>
    <property type="molecule type" value="Transcribed_RNA"/>
</dbReference>
<keyword evidence="1" id="KW-1133">Transmembrane helix</keyword>